<dbReference type="Pfam" id="PF02254">
    <property type="entry name" value="TrkA_N"/>
    <property type="match status" value="2"/>
</dbReference>
<dbReference type="PANTHER" id="PTHR43833:SF5">
    <property type="entry name" value="TRK SYSTEM POTASSIUM UPTAKE PROTEIN TRKA"/>
    <property type="match status" value="1"/>
</dbReference>
<evidence type="ECO:0000256" key="6">
    <source>
        <dbReference type="ARBA" id="ARBA00023065"/>
    </source>
</evidence>
<name>A0A9D1S3Z3_9FIRM</name>
<evidence type="ECO:0000256" key="1">
    <source>
        <dbReference type="ARBA" id="ARBA00017378"/>
    </source>
</evidence>
<dbReference type="GO" id="GO:0015079">
    <property type="term" value="F:potassium ion transmembrane transporter activity"/>
    <property type="evidence" value="ECO:0007669"/>
    <property type="project" value="InterPro"/>
</dbReference>
<dbReference type="InterPro" id="IPR006037">
    <property type="entry name" value="RCK_C"/>
</dbReference>
<keyword evidence="4" id="KW-0630">Potassium</keyword>
<dbReference type="NCBIfam" id="NF007033">
    <property type="entry name" value="PRK09496.1-5"/>
    <property type="match status" value="1"/>
</dbReference>
<sequence>MKIIIAGNGKVGIALTKQLSAEGYDLTLIDSNNDVLEASIERYDVMAVYGNCASMAILKQANVEEADLLIAATSADEVNLLCCMTAHGLNPRLHTIARIRNPEYAEQAYKMRDIFALSLAVNPEQQAALEIERLLKYPGFLKRDTFAKGRAEIVELMVDSKSKLRDVPLNRLDSIVKCKVLVCTVLRDGDAIAPDGNFVLRENDRIFVTAPSNNLSMLLNNLGIINRKIRRVIICGGGRLGYYLATRLLSNGVAVQIIEQDYQRCVQLGGMLPGASIIHGDASDPALLESERLGGCDALITMTGLDELNMIISLYGRSMGVPHIVTKLGRIENSNIINSLPLGSVVCPKELCCYSIVRYVRALQNQVGAALTVHSIANGQVEAVEFRVDDKTLHCGEQLKHIRLRKNVLVVCMTKGSKIIIPNGDSTFARGDTLVIVTSGDTIIHQLNEIFE</sequence>
<evidence type="ECO:0000313" key="9">
    <source>
        <dbReference type="EMBL" id="HIU45712.1"/>
    </source>
</evidence>
<feature type="domain" description="RCK N-terminal" evidence="7">
    <location>
        <begin position="229"/>
        <end position="345"/>
    </location>
</feature>
<feature type="domain" description="RCK C-terminal" evidence="8">
    <location>
        <begin position="371"/>
        <end position="452"/>
    </location>
</feature>
<reference evidence="9" key="1">
    <citation type="submission" date="2020-10" db="EMBL/GenBank/DDBJ databases">
        <authorList>
            <person name="Gilroy R."/>
        </authorList>
    </citation>
    <scope>NUCLEOTIDE SEQUENCE</scope>
    <source>
        <strain evidence="9">ChiSxjej2B14-8506</strain>
    </source>
</reference>
<dbReference type="PROSITE" id="PS51202">
    <property type="entry name" value="RCK_C"/>
    <property type="match status" value="2"/>
</dbReference>
<gene>
    <name evidence="9" type="primary">trkA</name>
    <name evidence="9" type="ORF">IAC59_00460</name>
</gene>
<dbReference type="InterPro" id="IPR036721">
    <property type="entry name" value="RCK_C_sf"/>
</dbReference>
<evidence type="ECO:0000256" key="5">
    <source>
        <dbReference type="ARBA" id="ARBA00023027"/>
    </source>
</evidence>
<dbReference type="Proteomes" id="UP000824123">
    <property type="component" value="Unassembled WGS sequence"/>
</dbReference>
<dbReference type="PROSITE" id="PS50817">
    <property type="entry name" value="INTEIN_N_TER"/>
    <property type="match status" value="1"/>
</dbReference>
<dbReference type="SUPFAM" id="SSF51735">
    <property type="entry name" value="NAD(P)-binding Rossmann-fold domains"/>
    <property type="match status" value="2"/>
</dbReference>
<dbReference type="SUPFAM" id="SSF116726">
    <property type="entry name" value="TrkA C-terminal domain-like"/>
    <property type="match status" value="2"/>
</dbReference>
<dbReference type="Gene3D" id="3.30.70.1450">
    <property type="entry name" value="Regulator of K+ conductance, C-terminal domain"/>
    <property type="match status" value="2"/>
</dbReference>
<protein>
    <recommendedName>
        <fullName evidence="1">Trk system potassium uptake protein TrkA</fullName>
    </recommendedName>
</protein>
<keyword evidence="5" id="KW-0520">NAD</keyword>
<dbReference type="InterPro" id="IPR050721">
    <property type="entry name" value="Trk_Ktr_HKT_K-transport"/>
</dbReference>
<evidence type="ECO:0000256" key="2">
    <source>
        <dbReference type="ARBA" id="ARBA00022448"/>
    </source>
</evidence>
<comment type="caution">
    <text evidence="9">The sequence shown here is derived from an EMBL/GenBank/DDBJ whole genome shotgun (WGS) entry which is preliminary data.</text>
</comment>
<dbReference type="PANTHER" id="PTHR43833">
    <property type="entry name" value="POTASSIUM CHANNEL PROTEIN 2-RELATED-RELATED"/>
    <property type="match status" value="1"/>
</dbReference>
<organism evidence="9 10">
    <name type="scientific">Candidatus Fimadaptatus faecigallinarum</name>
    <dbReference type="NCBI Taxonomy" id="2840814"/>
    <lineage>
        <taxon>Bacteria</taxon>
        <taxon>Bacillati</taxon>
        <taxon>Bacillota</taxon>
        <taxon>Clostridia</taxon>
        <taxon>Eubacteriales</taxon>
        <taxon>Candidatus Fimadaptatus</taxon>
    </lineage>
</organism>
<keyword evidence="3" id="KW-0633">Potassium transport</keyword>
<dbReference type="PROSITE" id="PS51201">
    <property type="entry name" value="RCK_N"/>
    <property type="match status" value="2"/>
</dbReference>
<dbReference type="EMBL" id="DVNK01000005">
    <property type="protein sequence ID" value="HIU45712.1"/>
    <property type="molecule type" value="Genomic_DNA"/>
</dbReference>
<evidence type="ECO:0000259" key="7">
    <source>
        <dbReference type="PROSITE" id="PS51201"/>
    </source>
</evidence>
<feature type="domain" description="RCK C-terminal" evidence="8">
    <location>
        <begin position="141"/>
        <end position="224"/>
    </location>
</feature>
<reference evidence="9" key="2">
    <citation type="journal article" date="2021" name="PeerJ">
        <title>Extensive microbial diversity within the chicken gut microbiome revealed by metagenomics and culture.</title>
        <authorList>
            <person name="Gilroy R."/>
            <person name="Ravi A."/>
            <person name="Getino M."/>
            <person name="Pursley I."/>
            <person name="Horton D.L."/>
            <person name="Alikhan N.F."/>
            <person name="Baker D."/>
            <person name="Gharbi K."/>
            <person name="Hall N."/>
            <person name="Watson M."/>
            <person name="Adriaenssens E.M."/>
            <person name="Foster-Nyarko E."/>
            <person name="Jarju S."/>
            <person name="Secka A."/>
            <person name="Antonio M."/>
            <person name="Oren A."/>
            <person name="Chaudhuri R.R."/>
            <person name="La Ragione R."/>
            <person name="Hildebrand F."/>
            <person name="Pallen M.J."/>
        </authorList>
    </citation>
    <scope>NUCLEOTIDE SEQUENCE</scope>
    <source>
        <strain evidence="9">ChiSxjej2B14-8506</strain>
    </source>
</reference>
<dbReference type="Gene3D" id="3.40.50.720">
    <property type="entry name" value="NAD(P)-binding Rossmann-like Domain"/>
    <property type="match status" value="2"/>
</dbReference>
<proteinExistence type="predicted"/>
<accession>A0A9D1S3Z3</accession>
<dbReference type="Pfam" id="PF02080">
    <property type="entry name" value="TrkA_C"/>
    <property type="match status" value="2"/>
</dbReference>
<evidence type="ECO:0000259" key="8">
    <source>
        <dbReference type="PROSITE" id="PS51202"/>
    </source>
</evidence>
<dbReference type="PRINTS" id="PR00335">
    <property type="entry name" value="KUPTAKETRKA"/>
</dbReference>
<evidence type="ECO:0000256" key="4">
    <source>
        <dbReference type="ARBA" id="ARBA00022958"/>
    </source>
</evidence>
<keyword evidence="2" id="KW-0813">Transport</keyword>
<dbReference type="NCBIfam" id="NF007039">
    <property type="entry name" value="PRK09496.3-2"/>
    <property type="match status" value="1"/>
</dbReference>
<dbReference type="InterPro" id="IPR006036">
    <property type="entry name" value="K_uptake_TrkA"/>
</dbReference>
<dbReference type="GO" id="GO:0005886">
    <property type="term" value="C:plasma membrane"/>
    <property type="evidence" value="ECO:0007669"/>
    <property type="project" value="InterPro"/>
</dbReference>
<dbReference type="GO" id="GO:0016539">
    <property type="term" value="P:intein-mediated protein splicing"/>
    <property type="evidence" value="ECO:0007669"/>
    <property type="project" value="InterPro"/>
</dbReference>
<evidence type="ECO:0000256" key="3">
    <source>
        <dbReference type="ARBA" id="ARBA00022538"/>
    </source>
</evidence>
<dbReference type="InterPro" id="IPR036291">
    <property type="entry name" value="NAD(P)-bd_dom_sf"/>
</dbReference>
<dbReference type="AlphaFoldDB" id="A0A9D1S3Z3"/>
<dbReference type="InterPro" id="IPR003148">
    <property type="entry name" value="RCK_N"/>
</dbReference>
<feature type="domain" description="RCK N-terminal" evidence="7">
    <location>
        <begin position="1"/>
        <end position="118"/>
    </location>
</feature>
<keyword evidence="6" id="KW-0406">Ion transport</keyword>
<evidence type="ECO:0000313" key="10">
    <source>
        <dbReference type="Proteomes" id="UP000824123"/>
    </source>
</evidence>
<dbReference type="InterPro" id="IPR006141">
    <property type="entry name" value="Intein_N"/>
</dbReference>